<dbReference type="EMBL" id="UZAK01035818">
    <property type="protein sequence ID" value="VDP52364.1"/>
    <property type="molecule type" value="Genomic_DNA"/>
</dbReference>
<dbReference type="Proteomes" id="UP000279833">
    <property type="component" value="Unassembled WGS sequence"/>
</dbReference>
<feature type="compositionally biased region" description="Basic residues" evidence="1">
    <location>
        <begin position="85"/>
        <end position="94"/>
    </location>
</feature>
<keyword evidence="3" id="KW-1185">Reference proteome</keyword>
<sequence>MTIEDDDDDNNNNNNNVRILKLSTQNTSDSLDRLYQQQQPTMKENKRESRGGRNQEEVLEVDRIHIEESTQCVTRQALTWNPQAQRRRGRRKNTLLRDRREKNEQQLDRTIKEGPEQTPSLVVELSVVSDGKRFCVAFPL</sequence>
<feature type="region of interest" description="Disordered" evidence="1">
    <location>
        <begin position="37"/>
        <end position="57"/>
    </location>
</feature>
<evidence type="ECO:0000256" key="1">
    <source>
        <dbReference type="SAM" id="MobiDB-lite"/>
    </source>
</evidence>
<evidence type="ECO:0000313" key="2">
    <source>
        <dbReference type="EMBL" id="VDP52364.1"/>
    </source>
</evidence>
<reference evidence="4" key="1">
    <citation type="submission" date="2016-06" db="UniProtKB">
        <authorList>
            <consortium name="WormBaseParasite"/>
        </authorList>
    </citation>
    <scope>IDENTIFICATION</scope>
</reference>
<name>A0A183KEC3_9TREM</name>
<protein>
    <submittedName>
        <fullName evidence="2 4">Uncharacterized protein</fullName>
    </submittedName>
</protein>
<organism evidence="4">
    <name type="scientific">Schistosoma curassoni</name>
    <dbReference type="NCBI Taxonomy" id="6186"/>
    <lineage>
        <taxon>Eukaryota</taxon>
        <taxon>Metazoa</taxon>
        <taxon>Spiralia</taxon>
        <taxon>Lophotrochozoa</taxon>
        <taxon>Platyhelminthes</taxon>
        <taxon>Trematoda</taxon>
        <taxon>Digenea</taxon>
        <taxon>Strigeidida</taxon>
        <taxon>Schistosomatoidea</taxon>
        <taxon>Schistosomatidae</taxon>
        <taxon>Schistosoma</taxon>
    </lineage>
</organism>
<dbReference type="AlphaFoldDB" id="A0A183KEC3"/>
<accession>A0A183KEC3</accession>
<gene>
    <name evidence="2" type="ORF">SCUD_LOCUS13366</name>
</gene>
<dbReference type="WBParaSite" id="SCUD_0001336901-mRNA-1">
    <property type="protein sequence ID" value="SCUD_0001336901-mRNA-1"/>
    <property type="gene ID" value="SCUD_0001336901"/>
</dbReference>
<feature type="compositionally biased region" description="Basic and acidic residues" evidence="1">
    <location>
        <begin position="95"/>
        <end position="115"/>
    </location>
</feature>
<reference evidence="2 3" key="2">
    <citation type="submission" date="2018-11" db="EMBL/GenBank/DDBJ databases">
        <authorList>
            <consortium name="Pathogen Informatics"/>
        </authorList>
    </citation>
    <scope>NUCLEOTIDE SEQUENCE [LARGE SCALE GENOMIC DNA]</scope>
    <source>
        <strain evidence="2">Dakar</strain>
        <strain evidence="3">Dakar, Senegal</strain>
    </source>
</reference>
<feature type="region of interest" description="Disordered" evidence="1">
    <location>
        <begin position="78"/>
        <end position="115"/>
    </location>
</feature>
<proteinExistence type="predicted"/>
<evidence type="ECO:0000313" key="3">
    <source>
        <dbReference type="Proteomes" id="UP000279833"/>
    </source>
</evidence>
<feature type="compositionally biased region" description="Basic and acidic residues" evidence="1">
    <location>
        <begin position="43"/>
        <end position="57"/>
    </location>
</feature>
<evidence type="ECO:0000313" key="4">
    <source>
        <dbReference type="WBParaSite" id="SCUD_0001336901-mRNA-1"/>
    </source>
</evidence>